<evidence type="ECO:0000313" key="4">
    <source>
        <dbReference type="Proteomes" id="UP000182793"/>
    </source>
</evidence>
<accession>A0A091BWC1</accession>
<keyword evidence="4" id="KW-1185">Reference proteome</keyword>
<reference evidence="2 4" key="2">
    <citation type="submission" date="2016-10" db="EMBL/GenBank/DDBJ databases">
        <authorList>
            <person name="Varghese N."/>
            <person name="Submissions S."/>
        </authorList>
    </citation>
    <scope>NUCLEOTIDE SEQUENCE [LARGE SCALE GENOMIC DNA]</scope>
    <source>
        <strain evidence="2 4">JB1</strain>
    </source>
</reference>
<dbReference type="Proteomes" id="UP000182793">
    <property type="component" value="Unassembled WGS sequence"/>
</dbReference>
<evidence type="ECO:0000313" key="3">
    <source>
        <dbReference type="Proteomes" id="UP000029382"/>
    </source>
</evidence>
<name>A0A091BWC1_STREI</name>
<protein>
    <submittedName>
        <fullName evidence="1">Uncharacterized protein</fullName>
    </submittedName>
</protein>
<organism evidence="1 3">
    <name type="scientific">Streptococcus equinus JB1</name>
    <dbReference type="NCBI Taxonomy" id="1294274"/>
    <lineage>
        <taxon>Bacteria</taxon>
        <taxon>Bacillati</taxon>
        <taxon>Bacillota</taxon>
        <taxon>Bacilli</taxon>
        <taxon>Lactobacillales</taxon>
        <taxon>Streptococcaceae</taxon>
        <taxon>Streptococcus</taxon>
    </lineage>
</organism>
<evidence type="ECO:0000313" key="1">
    <source>
        <dbReference type="EMBL" id="KFN88072.1"/>
    </source>
</evidence>
<gene>
    <name evidence="1" type="ORF">H702_04710</name>
    <name evidence="2" type="ORF">SAMN02910290_01541</name>
</gene>
<comment type="caution">
    <text evidence="1">The sequence shown here is derived from an EMBL/GenBank/DDBJ whole genome shotgun (WGS) entry which is preliminary data.</text>
</comment>
<proteinExistence type="predicted"/>
<evidence type="ECO:0000313" key="2">
    <source>
        <dbReference type="EMBL" id="SFL36366.1"/>
    </source>
</evidence>
<dbReference type="Proteomes" id="UP000029382">
    <property type="component" value="Unassembled WGS sequence"/>
</dbReference>
<dbReference type="EMBL" id="FOTG01000008">
    <property type="protein sequence ID" value="SFL36366.1"/>
    <property type="molecule type" value="Genomic_DNA"/>
</dbReference>
<reference evidence="1 3" key="1">
    <citation type="journal article" date="2014" name="Genome Announc.">
        <title>Draft Genome Sequences of Streptococcus bovis Strains ATCC 33317 and JB1.</title>
        <authorList>
            <person name="Benahmed F.H."/>
            <person name="Gopinath G.R."/>
            <person name="Harbottle H."/>
            <person name="Cotta M.A."/>
            <person name="Luo Y."/>
            <person name="Henderson C."/>
            <person name="Teri P."/>
            <person name="Soppet D."/>
            <person name="Rasmussen M."/>
            <person name="Whitehead T.R."/>
            <person name="Davidson M."/>
        </authorList>
    </citation>
    <scope>NUCLEOTIDE SEQUENCE [LARGE SCALE GENOMIC DNA]</scope>
    <source>
        <strain evidence="1 3">JB1</strain>
    </source>
</reference>
<sequence>MATKSFTTDLKFDRKSADNLIQALAGRSKVKRHAPANVEMVKDSDLIKKMFMKG</sequence>
<dbReference type="RefSeq" id="WP_180367893.1">
    <property type="nucleotide sequence ID" value="NZ_AUZH01000014.1"/>
</dbReference>
<dbReference type="EMBL" id="AUZH01000014">
    <property type="protein sequence ID" value="KFN88072.1"/>
    <property type="molecule type" value="Genomic_DNA"/>
</dbReference>
<dbReference type="AlphaFoldDB" id="A0A091BWC1"/>